<dbReference type="SUPFAM" id="SSF56601">
    <property type="entry name" value="beta-lactamase/transpeptidase-like"/>
    <property type="match status" value="1"/>
</dbReference>
<dbReference type="Gene3D" id="3.90.1310.10">
    <property type="entry name" value="Penicillin-binding protein 2a (Domain 2)"/>
    <property type="match status" value="1"/>
</dbReference>
<dbReference type="InterPro" id="IPR012338">
    <property type="entry name" value="Beta-lactam/transpept-like"/>
</dbReference>
<keyword evidence="3 4" id="KW-0472">Membrane</keyword>
<dbReference type="GO" id="GO:0016757">
    <property type="term" value="F:glycosyltransferase activity"/>
    <property type="evidence" value="ECO:0007669"/>
    <property type="project" value="UniProtKB-KW"/>
</dbReference>
<dbReference type="OrthoDB" id="9789078at2"/>
<keyword evidence="2" id="KW-0121">Carboxypeptidase</keyword>
<dbReference type="GO" id="GO:0008658">
    <property type="term" value="F:penicillin binding"/>
    <property type="evidence" value="ECO:0007669"/>
    <property type="project" value="InterPro"/>
</dbReference>
<name>A0A0H3G5B9_ZYMMA</name>
<dbReference type="GeneID" id="79904016"/>
<dbReference type="AlphaFoldDB" id="A0A0H3G5B9"/>
<organism evidence="7 8">
    <name type="scientific">Zymomonas mobilis subsp. mobilis (strain ATCC 10988 / DSM 424 / LMG 404 / NCIMB 8938 / NRRL B-806 / ZM1)</name>
    <dbReference type="NCBI Taxonomy" id="555217"/>
    <lineage>
        <taxon>Bacteria</taxon>
        <taxon>Pseudomonadati</taxon>
        <taxon>Pseudomonadota</taxon>
        <taxon>Alphaproteobacteria</taxon>
        <taxon>Sphingomonadales</taxon>
        <taxon>Zymomonadaceae</taxon>
        <taxon>Zymomonas</taxon>
    </lineage>
</organism>
<sequence length="571" mass="62528">MSTRIKSQKKKALSSVADILTTSHIRLMVLLILFCCGIAAVIAKLIWLIFITGWGVEERRHPPVAPLQARADIVDRNGRTLARTIDVWSIGIHPRTLQANHISDPDILAANLAALLPERTADEYRKILHSNRSFVFLRRHASPELVRALNMLGEPAIDFLHEPSRLYPEGNLCAHVIGWIGEDGHGQSGMEYSFDKELTDPKRQSEPLALSIDIRVQAAVEKSLAAAMQKYSAVGASAIVLDVDTGEVLAMASLPNFNPNDRSSSDPTAFDNKATLSVYELGSTFKPLTMATAIQDGVVTSLAKRYDATEPLAVGRFHIHDEHAQKRWLDVPETLVHSSNIVTARIADELGPERMQAMFRNLNFDHRPAIELAAKGRPIWPAFWARTTVMTTGYGHGIAVTPLHLTSAYAAIVNGGIWRPATLLKRNPDYRPDGSRQIISGQTSATMRRLLRLIVTDGTGRKANVEGFRVGGKTGTADKAEKGRYNHGARISTFAAVFPMDTPRYAIVAMLDNPQGTAETGGYATAGMVTAPMVGDIIQHIGPLLGVIPDPKRDLDLTDLRALLWKPPAKQ</sequence>
<gene>
    <name evidence="7" type="ordered locus">Zmob_0469</name>
</gene>
<dbReference type="InterPro" id="IPR005311">
    <property type="entry name" value="PBP_dimer"/>
</dbReference>
<keyword evidence="7" id="KW-0328">Glycosyltransferase</keyword>
<dbReference type="RefSeq" id="WP_011240695.1">
    <property type="nucleotide sequence ID" value="NC_017262.1"/>
</dbReference>
<dbReference type="HOGENOM" id="CLU_009289_6_2_5"/>
<feature type="transmembrane region" description="Helical" evidence="4">
    <location>
        <begin position="27"/>
        <end position="50"/>
    </location>
</feature>
<evidence type="ECO:0000256" key="2">
    <source>
        <dbReference type="ARBA" id="ARBA00022645"/>
    </source>
</evidence>
<evidence type="ECO:0000259" key="5">
    <source>
        <dbReference type="Pfam" id="PF00905"/>
    </source>
</evidence>
<dbReference type="PANTHER" id="PTHR30627">
    <property type="entry name" value="PEPTIDOGLYCAN D,D-TRANSPEPTIDASE"/>
    <property type="match status" value="1"/>
</dbReference>
<dbReference type="Gene3D" id="3.30.450.330">
    <property type="match status" value="1"/>
</dbReference>
<feature type="domain" description="Penicillin-binding protein transpeptidase" evidence="5">
    <location>
        <begin position="237"/>
        <end position="526"/>
    </location>
</feature>
<accession>A0A0H3G5B9</accession>
<dbReference type="EC" id="2.4.1.129" evidence="7"/>
<protein>
    <submittedName>
        <fullName evidence="7">Peptidoglycan glycosyltransferase</fullName>
        <ecNumber evidence="7">2.4.1.129</ecNumber>
    </submittedName>
</protein>
<evidence type="ECO:0000256" key="4">
    <source>
        <dbReference type="SAM" id="Phobius"/>
    </source>
</evidence>
<dbReference type="eggNOG" id="COG0768">
    <property type="taxonomic scope" value="Bacteria"/>
</dbReference>
<keyword evidence="7" id="KW-0808">Transferase</keyword>
<evidence type="ECO:0000313" key="7">
    <source>
        <dbReference type="EMBL" id="AEH62315.1"/>
    </source>
</evidence>
<dbReference type="SUPFAM" id="SSF56519">
    <property type="entry name" value="Penicillin binding protein dimerisation domain"/>
    <property type="match status" value="1"/>
</dbReference>
<keyword evidence="2" id="KW-0378">Hydrolase</keyword>
<dbReference type="Pfam" id="PF03717">
    <property type="entry name" value="PBP_dimer"/>
    <property type="match status" value="1"/>
</dbReference>
<evidence type="ECO:0000256" key="3">
    <source>
        <dbReference type="ARBA" id="ARBA00023136"/>
    </source>
</evidence>
<dbReference type="InterPro" id="IPR001460">
    <property type="entry name" value="PCN-bd_Tpept"/>
</dbReference>
<dbReference type="GO" id="GO:0071555">
    <property type="term" value="P:cell wall organization"/>
    <property type="evidence" value="ECO:0007669"/>
    <property type="project" value="TreeGrafter"/>
</dbReference>
<dbReference type="GO" id="GO:0004180">
    <property type="term" value="F:carboxypeptidase activity"/>
    <property type="evidence" value="ECO:0007669"/>
    <property type="project" value="UniProtKB-KW"/>
</dbReference>
<dbReference type="Gene3D" id="3.40.710.10">
    <property type="entry name" value="DD-peptidase/beta-lactamase superfamily"/>
    <property type="match status" value="1"/>
</dbReference>
<comment type="subcellular location">
    <subcellularLocation>
        <location evidence="1">Membrane</location>
    </subcellularLocation>
</comment>
<keyword evidence="4" id="KW-0812">Transmembrane</keyword>
<keyword evidence="2" id="KW-0645">Protease</keyword>
<dbReference type="EMBL" id="CP002850">
    <property type="protein sequence ID" value="AEH62315.1"/>
    <property type="molecule type" value="Genomic_DNA"/>
</dbReference>
<reference evidence="7 8" key="1">
    <citation type="journal article" date="2011" name="J. Bacteriol.">
        <title>Genome sequence of the ethanol-producing Zymomonas mobilis subsp. mobilis lectotype strain ATCC 10988.</title>
        <authorList>
            <person name="Pappas K.M."/>
            <person name="Kouvelis V.N."/>
            <person name="Saunders E."/>
            <person name="Brettin T.S."/>
            <person name="Bruce D."/>
            <person name="Detter C."/>
            <person name="Balakireva M."/>
            <person name="Han C.S."/>
            <person name="Savvakis G."/>
            <person name="Kyrpides N.C."/>
            <person name="Typas M.A."/>
        </authorList>
    </citation>
    <scope>NUCLEOTIDE SEQUENCE [LARGE SCALE GENOMIC DNA]</scope>
    <source>
        <strain evidence="8">ATCC 10988 / DSM 424 / CCUG 17860 / LMG 404 / NCIMB 8938 / NRRL B-806 / ZM1</strain>
    </source>
</reference>
<dbReference type="PANTHER" id="PTHR30627:SF1">
    <property type="entry name" value="PEPTIDOGLYCAN D,D-TRANSPEPTIDASE FTSI"/>
    <property type="match status" value="1"/>
</dbReference>
<evidence type="ECO:0000313" key="8">
    <source>
        <dbReference type="Proteomes" id="UP000001494"/>
    </source>
</evidence>
<dbReference type="KEGG" id="zmm:Zmob_0469"/>
<dbReference type="Proteomes" id="UP000001494">
    <property type="component" value="Chromosome"/>
</dbReference>
<proteinExistence type="predicted"/>
<evidence type="ECO:0000256" key="1">
    <source>
        <dbReference type="ARBA" id="ARBA00004370"/>
    </source>
</evidence>
<dbReference type="GO" id="GO:0005886">
    <property type="term" value="C:plasma membrane"/>
    <property type="evidence" value="ECO:0007669"/>
    <property type="project" value="TreeGrafter"/>
</dbReference>
<dbReference type="InterPro" id="IPR050515">
    <property type="entry name" value="Beta-lactam/transpept"/>
</dbReference>
<dbReference type="InterPro" id="IPR036138">
    <property type="entry name" value="PBP_dimer_sf"/>
</dbReference>
<feature type="domain" description="Penicillin-binding protein dimerisation" evidence="6">
    <location>
        <begin position="69"/>
        <end position="183"/>
    </location>
</feature>
<keyword evidence="4" id="KW-1133">Transmembrane helix</keyword>
<dbReference type="Pfam" id="PF00905">
    <property type="entry name" value="Transpeptidase"/>
    <property type="match status" value="1"/>
</dbReference>
<dbReference type="SMR" id="A0A0H3G5B9"/>
<evidence type="ECO:0000259" key="6">
    <source>
        <dbReference type="Pfam" id="PF03717"/>
    </source>
</evidence>